<evidence type="ECO:0008006" key="3">
    <source>
        <dbReference type="Google" id="ProtNLM"/>
    </source>
</evidence>
<protein>
    <recommendedName>
        <fullName evidence="3">Sulfotransferase family protein</fullName>
    </recommendedName>
</protein>
<dbReference type="Gene3D" id="3.40.50.300">
    <property type="entry name" value="P-loop containing nucleotide triphosphate hydrolases"/>
    <property type="match status" value="1"/>
</dbReference>
<dbReference type="InterPro" id="IPR027417">
    <property type="entry name" value="P-loop_NTPase"/>
</dbReference>
<dbReference type="Proteomes" id="UP000464624">
    <property type="component" value="Chromosome"/>
</dbReference>
<evidence type="ECO:0000313" key="1">
    <source>
        <dbReference type="EMBL" id="BBU20413.1"/>
    </source>
</evidence>
<evidence type="ECO:0000313" key="2">
    <source>
        <dbReference type="Proteomes" id="UP000464624"/>
    </source>
</evidence>
<proteinExistence type="predicted"/>
<name>A0AAD1GW50_MYCXE</name>
<dbReference type="AlphaFoldDB" id="A0AAD1GW50"/>
<reference evidence="1 2" key="1">
    <citation type="submission" date="2019-12" db="EMBL/GenBank/DDBJ databases">
        <title>Complete genome sequence of Mycolicibacterium xenopi str. JCM15661T.</title>
        <authorList>
            <person name="Yoshida M."/>
            <person name="Fukano H."/>
            <person name="Asakura T."/>
            <person name="Hoshino Y."/>
        </authorList>
    </citation>
    <scope>NUCLEOTIDE SEQUENCE [LARGE SCALE GENOMIC DNA]</scope>
    <source>
        <strain evidence="1 2">JCM 15661T</strain>
    </source>
</reference>
<gene>
    <name evidence="1" type="ORF">MYXE_02020</name>
</gene>
<dbReference type="RefSeq" id="WP_232061698.1">
    <property type="nucleotide sequence ID" value="NZ_AP022314.1"/>
</dbReference>
<dbReference type="KEGG" id="mxe:MYXE_02020"/>
<accession>A0AAD1GW50</accession>
<dbReference type="SUPFAM" id="SSF52540">
    <property type="entry name" value="P-loop containing nucleoside triphosphate hydrolases"/>
    <property type="match status" value="1"/>
</dbReference>
<sequence length="304" mass="34274">MTTILFVLGMARSGTSAMTRVLALSGAALPPGMIGAAKANPRGFWEPRQASYLNDKILRRHHSRSADPTLRLHEKAAEKRDISEIHAYLAALQQADLYVIKDLQITPIAGMWFEAARMTGYNPAAVIAVRHPDEVMKSVTAMMPIVKPELAAALWLKNSLLAERYTRGLPRVFMEYGNLLHDWRREVARISKALNIDLNPNEVAIDEFLAADECHQQADGSACPEPFGADWLTTTYRNLHRAAASETWSQDELDRVFCDYRVNEQRLGTALENYQQVTRAQRFIPRKLVLEIAALLHRRKGTWA</sequence>
<dbReference type="EMBL" id="AP022314">
    <property type="protein sequence ID" value="BBU20413.1"/>
    <property type="molecule type" value="Genomic_DNA"/>
</dbReference>
<organism evidence="1 2">
    <name type="scientific">Mycobacterium xenopi</name>
    <dbReference type="NCBI Taxonomy" id="1789"/>
    <lineage>
        <taxon>Bacteria</taxon>
        <taxon>Bacillati</taxon>
        <taxon>Actinomycetota</taxon>
        <taxon>Actinomycetes</taxon>
        <taxon>Mycobacteriales</taxon>
        <taxon>Mycobacteriaceae</taxon>
        <taxon>Mycobacterium</taxon>
    </lineage>
</organism>